<dbReference type="KEGG" id="acan:ACA1_222660"/>
<dbReference type="RefSeq" id="XP_004338013.1">
    <property type="nucleotide sequence ID" value="XM_004337965.1"/>
</dbReference>
<accession>L8GSL8</accession>
<protein>
    <recommendedName>
        <fullName evidence="3">Ubiquitin-like domain-containing protein</fullName>
    </recommendedName>
</protein>
<dbReference type="Proteomes" id="UP000011083">
    <property type="component" value="Unassembled WGS sequence"/>
</dbReference>
<dbReference type="GeneID" id="14916667"/>
<organism evidence="1 2">
    <name type="scientific">Acanthamoeba castellanii (strain ATCC 30010 / Neff)</name>
    <dbReference type="NCBI Taxonomy" id="1257118"/>
    <lineage>
        <taxon>Eukaryota</taxon>
        <taxon>Amoebozoa</taxon>
        <taxon>Discosea</taxon>
        <taxon>Longamoebia</taxon>
        <taxon>Centramoebida</taxon>
        <taxon>Acanthamoebidae</taxon>
        <taxon>Acanthamoeba</taxon>
    </lineage>
</organism>
<sequence length="100" mass="10638">MSAEEGNKTFKLTVATGWGDTQKWTIDVSPTDTLADVLTKITAAGGRRLPPLSSFLVAAGAHVRLVSDHGRLPDPRPEATVGENGLSANTVLRWHNGAFD</sequence>
<dbReference type="VEuPathDB" id="AmoebaDB:ACA1_222660"/>
<name>L8GSL8_ACACF</name>
<proteinExistence type="predicted"/>
<dbReference type="EMBL" id="KB008010">
    <property type="protein sequence ID" value="ELR16000.1"/>
    <property type="molecule type" value="Genomic_DNA"/>
</dbReference>
<evidence type="ECO:0008006" key="3">
    <source>
        <dbReference type="Google" id="ProtNLM"/>
    </source>
</evidence>
<reference evidence="1 2" key="1">
    <citation type="journal article" date="2013" name="Genome Biol.">
        <title>Genome of Acanthamoeba castellanii highlights extensive lateral gene transfer and early evolution of tyrosine kinase signaling.</title>
        <authorList>
            <person name="Clarke M."/>
            <person name="Lohan A.J."/>
            <person name="Liu B."/>
            <person name="Lagkouvardos I."/>
            <person name="Roy S."/>
            <person name="Zafar N."/>
            <person name="Bertelli C."/>
            <person name="Schilde C."/>
            <person name="Kianianmomeni A."/>
            <person name="Burglin T.R."/>
            <person name="Frech C."/>
            <person name="Turcotte B."/>
            <person name="Kopec K.O."/>
            <person name="Synnott J.M."/>
            <person name="Choo C."/>
            <person name="Paponov I."/>
            <person name="Finkler A."/>
            <person name="Soon Heng Tan C."/>
            <person name="Hutchins A.P."/>
            <person name="Weinmeier T."/>
            <person name="Rattei T."/>
            <person name="Chu J.S."/>
            <person name="Gimenez G."/>
            <person name="Irimia M."/>
            <person name="Rigden D.J."/>
            <person name="Fitzpatrick D.A."/>
            <person name="Lorenzo-Morales J."/>
            <person name="Bateman A."/>
            <person name="Chiu C.H."/>
            <person name="Tang P."/>
            <person name="Hegemann P."/>
            <person name="Fromm H."/>
            <person name="Raoult D."/>
            <person name="Greub G."/>
            <person name="Miranda-Saavedra D."/>
            <person name="Chen N."/>
            <person name="Nash P."/>
            <person name="Ginger M.L."/>
            <person name="Horn M."/>
            <person name="Schaap P."/>
            <person name="Caler L."/>
            <person name="Loftus B."/>
        </authorList>
    </citation>
    <scope>NUCLEOTIDE SEQUENCE [LARGE SCALE GENOMIC DNA]</scope>
    <source>
        <strain evidence="1 2">Neff</strain>
    </source>
</reference>
<evidence type="ECO:0000313" key="1">
    <source>
        <dbReference type="EMBL" id="ELR16000.1"/>
    </source>
</evidence>
<keyword evidence="2" id="KW-1185">Reference proteome</keyword>
<dbReference type="AlphaFoldDB" id="L8GSL8"/>
<evidence type="ECO:0000313" key="2">
    <source>
        <dbReference type="Proteomes" id="UP000011083"/>
    </source>
</evidence>
<gene>
    <name evidence="1" type="ORF">ACA1_222660</name>
</gene>